<dbReference type="InterPro" id="IPR010065">
    <property type="entry name" value="AA_ABC_transptr_permease_3TM"/>
</dbReference>
<dbReference type="OrthoDB" id="5365894at2"/>
<dbReference type="eggNOG" id="COG0765">
    <property type="taxonomic scope" value="Bacteria"/>
</dbReference>
<feature type="transmembrane region" description="Helical" evidence="9">
    <location>
        <begin position="161"/>
        <end position="184"/>
    </location>
</feature>
<organism evidence="11 12">
    <name type="scientific">Bilophila wadsworthia (strain 3_1_6)</name>
    <dbReference type="NCBI Taxonomy" id="563192"/>
    <lineage>
        <taxon>Bacteria</taxon>
        <taxon>Pseudomonadati</taxon>
        <taxon>Thermodesulfobacteriota</taxon>
        <taxon>Desulfovibrionia</taxon>
        <taxon>Desulfovibrionales</taxon>
        <taxon>Desulfovibrionaceae</taxon>
        <taxon>Bilophila</taxon>
    </lineage>
</organism>
<proteinExistence type="inferred from homology"/>
<keyword evidence="4" id="KW-1003">Cell membrane</keyword>
<evidence type="ECO:0000313" key="12">
    <source>
        <dbReference type="Proteomes" id="UP000006034"/>
    </source>
</evidence>
<keyword evidence="3 9" id="KW-0813">Transport</keyword>
<reference evidence="11 12" key="1">
    <citation type="submission" date="2010-10" db="EMBL/GenBank/DDBJ databases">
        <authorList>
            <consortium name="The Broad Institute Genome Sequencing Platform"/>
            <person name="Ward D."/>
            <person name="Earl A."/>
            <person name="Feldgarden M."/>
            <person name="Young S.K."/>
            <person name="Gargeya S."/>
            <person name="Zeng Q."/>
            <person name="Alvarado L."/>
            <person name="Berlin A."/>
            <person name="Bochicchio J."/>
            <person name="Chapman S.B."/>
            <person name="Chen Z."/>
            <person name="Freedman E."/>
            <person name="Gellesch M."/>
            <person name="Goldberg J."/>
            <person name="Griggs A."/>
            <person name="Gujja S."/>
            <person name="Heilman E."/>
            <person name="Heiman D."/>
            <person name="Howarth C."/>
            <person name="Mehta T."/>
            <person name="Neiman D."/>
            <person name="Pearson M."/>
            <person name="Roberts A."/>
            <person name="Saif S."/>
            <person name="Shea T."/>
            <person name="Shenoy N."/>
            <person name="Sisk P."/>
            <person name="Stolte C."/>
            <person name="Sykes S."/>
            <person name="White J."/>
            <person name="Yandava C."/>
            <person name="Allen-Vercoe E."/>
            <person name="Sibley C."/>
            <person name="Ambrose C.E."/>
            <person name="Strauss J."/>
            <person name="Daigneault M."/>
            <person name="Haas B."/>
            <person name="Nusbaum C."/>
            <person name="Birren B."/>
        </authorList>
    </citation>
    <scope>NUCLEOTIDE SEQUENCE [LARGE SCALE GENOMIC DNA]</scope>
    <source>
        <strain evidence="11 12">3_1_6</strain>
    </source>
</reference>
<evidence type="ECO:0000256" key="1">
    <source>
        <dbReference type="ARBA" id="ARBA00004429"/>
    </source>
</evidence>
<feature type="transmembrane region" description="Helical" evidence="9">
    <location>
        <begin position="50"/>
        <end position="69"/>
    </location>
</feature>
<gene>
    <name evidence="11" type="ORF">HMPREF0179_03291</name>
</gene>
<evidence type="ECO:0000256" key="4">
    <source>
        <dbReference type="ARBA" id="ARBA00022475"/>
    </source>
</evidence>
<dbReference type="Gene3D" id="1.10.3720.10">
    <property type="entry name" value="MetI-like"/>
    <property type="match status" value="1"/>
</dbReference>
<dbReference type="AlphaFoldDB" id="E5YAS0"/>
<dbReference type="STRING" id="563192.HMPREF0179_03291"/>
<dbReference type="SUPFAM" id="SSF161098">
    <property type="entry name" value="MetI-like"/>
    <property type="match status" value="1"/>
</dbReference>
<dbReference type="GO" id="GO:0022857">
    <property type="term" value="F:transmembrane transporter activity"/>
    <property type="evidence" value="ECO:0007669"/>
    <property type="project" value="InterPro"/>
</dbReference>
<keyword evidence="5 9" id="KW-0812">Transmembrane</keyword>
<feature type="domain" description="ABC transmembrane type-1" evidence="10">
    <location>
        <begin position="125"/>
        <end position="310"/>
    </location>
</feature>
<dbReference type="InterPro" id="IPR000515">
    <property type="entry name" value="MetI-like"/>
</dbReference>
<sequence>MQAENTHSRQKRQRLWYQRDGFLWGLVVALIAAAWGLLPPAGTSLGIGGWLGMGLYMLLAAVPMIVTTMDKRRPQLAGTAAALGFLGLLGLVFYRYSGAQWDMLGMMFFNRELIVETWPILLGGLENTLLIFICSAVLSVTIAPIIAIIRTLNNPIFNCAIDAFVDVFRSLPILVLVIFIYYALPFLEIHSTPFAAGVCGLFLSALAFMIEYFRAGIESVSRGHVEAARSLGLGVIQTMRFVILPLAIRVVLPPLTGHLVGLLKATAFVSVVGMPELLKRAMEIVEWKANPTPLVTITIMYLILLLPLMYGSTLLERRLARWTTPHRA</sequence>
<dbReference type="NCBIfam" id="TIGR01726">
    <property type="entry name" value="HEQRo_perm_3TM"/>
    <property type="match status" value="1"/>
</dbReference>
<evidence type="ECO:0000256" key="5">
    <source>
        <dbReference type="ARBA" id="ARBA00022692"/>
    </source>
</evidence>
<dbReference type="HOGENOM" id="CLU_019602_4_0_7"/>
<evidence type="ECO:0000256" key="3">
    <source>
        <dbReference type="ARBA" id="ARBA00022448"/>
    </source>
</evidence>
<dbReference type="Proteomes" id="UP000006034">
    <property type="component" value="Unassembled WGS sequence"/>
</dbReference>
<evidence type="ECO:0000256" key="7">
    <source>
        <dbReference type="ARBA" id="ARBA00022989"/>
    </source>
</evidence>
<evidence type="ECO:0000256" key="6">
    <source>
        <dbReference type="ARBA" id="ARBA00022970"/>
    </source>
</evidence>
<dbReference type="InterPro" id="IPR043429">
    <property type="entry name" value="ArtM/GltK/GlnP/TcyL/YhdX-like"/>
</dbReference>
<keyword evidence="8 9" id="KW-0472">Membrane</keyword>
<keyword evidence="7 9" id="KW-1133">Transmembrane helix</keyword>
<protein>
    <submittedName>
        <fullName evidence="11">His/Glu/Gln/Arg/opine family amino ABC transporter, permease, 3-TM region</fullName>
    </submittedName>
</protein>
<evidence type="ECO:0000259" key="10">
    <source>
        <dbReference type="PROSITE" id="PS50928"/>
    </source>
</evidence>
<feature type="transmembrane region" description="Helical" evidence="9">
    <location>
        <begin position="290"/>
        <end position="310"/>
    </location>
</feature>
<dbReference type="GeneID" id="78087599"/>
<dbReference type="PROSITE" id="PS50928">
    <property type="entry name" value="ABC_TM1"/>
    <property type="match status" value="1"/>
</dbReference>
<dbReference type="GO" id="GO:0043190">
    <property type="term" value="C:ATP-binding cassette (ABC) transporter complex"/>
    <property type="evidence" value="ECO:0007669"/>
    <property type="project" value="InterPro"/>
</dbReference>
<evidence type="ECO:0000256" key="9">
    <source>
        <dbReference type="RuleBase" id="RU363032"/>
    </source>
</evidence>
<name>E5YAS0_BILW3</name>
<dbReference type="PANTHER" id="PTHR30614">
    <property type="entry name" value="MEMBRANE COMPONENT OF AMINO ACID ABC TRANSPORTER"/>
    <property type="match status" value="1"/>
</dbReference>
<dbReference type="InterPro" id="IPR035906">
    <property type="entry name" value="MetI-like_sf"/>
</dbReference>
<feature type="transmembrane region" description="Helical" evidence="9">
    <location>
        <begin position="21"/>
        <end position="38"/>
    </location>
</feature>
<comment type="caution">
    <text evidence="11">The sequence shown here is derived from an EMBL/GenBank/DDBJ whole genome shotgun (WGS) entry which is preliminary data.</text>
</comment>
<comment type="subcellular location">
    <subcellularLocation>
        <location evidence="1">Cell inner membrane</location>
        <topology evidence="1">Multi-pass membrane protein</topology>
    </subcellularLocation>
    <subcellularLocation>
        <location evidence="9">Cell membrane</location>
        <topology evidence="9">Multi-pass membrane protein</topology>
    </subcellularLocation>
</comment>
<keyword evidence="6" id="KW-0029">Amino-acid transport</keyword>
<evidence type="ECO:0000256" key="8">
    <source>
        <dbReference type="ARBA" id="ARBA00023136"/>
    </source>
</evidence>
<dbReference type="Pfam" id="PF00528">
    <property type="entry name" value="BPD_transp_1"/>
    <property type="match status" value="1"/>
</dbReference>
<dbReference type="PANTHER" id="PTHR30614:SF0">
    <property type="entry name" value="L-CYSTINE TRANSPORT SYSTEM PERMEASE PROTEIN TCYL"/>
    <property type="match status" value="1"/>
</dbReference>
<dbReference type="RefSeq" id="WP_005029961.1">
    <property type="nucleotide sequence ID" value="NZ_KE150241.1"/>
</dbReference>
<dbReference type="EMBL" id="ADCP02000005">
    <property type="protein sequence ID" value="EFV42894.1"/>
    <property type="molecule type" value="Genomic_DNA"/>
</dbReference>
<dbReference type="GO" id="GO:0006865">
    <property type="term" value="P:amino acid transport"/>
    <property type="evidence" value="ECO:0007669"/>
    <property type="project" value="UniProtKB-KW"/>
</dbReference>
<accession>E5YAS0</accession>
<keyword evidence="12" id="KW-1185">Reference proteome</keyword>
<feature type="transmembrane region" description="Helical" evidence="9">
    <location>
        <begin position="129"/>
        <end position="149"/>
    </location>
</feature>
<feature type="transmembrane region" description="Helical" evidence="9">
    <location>
        <begin position="190"/>
        <end position="210"/>
    </location>
</feature>
<evidence type="ECO:0000313" key="11">
    <source>
        <dbReference type="EMBL" id="EFV42894.1"/>
    </source>
</evidence>
<reference evidence="11 12" key="2">
    <citation type="submission" date="2013-04" db="EMBL/GenBank/DDBJ databases">
        <title>The Genome Sequence of Bilophila wadsworthia 3_1_6.</title>
        <authorList>
            <consortium name="The Broad Institute Genomics Platform"/>
            <person name="Earl A."/>
            <person name="Ward D."/>
            <person name="Feldgarden M."/>
            <person name="Gevers D."/>
            <person name="Sibley C."/>
            <person name="Strauss J."/>
            <person name="Allen-Vercoe E."/>
            <person name="Walker B."/>
            <person name="Young S."/>
            <person name="Zeng Q."/>
            <person name="Gargeya S."/>
            <person name="Fitzgerald M."/>
            <person name="Haas B."/>
            <person name="Abouelleil A."/>
            <person name="Allen A.W."/>
            <person name="Alvarado L."/>
            <person name="Arachchi H.M."/>
            <person name="Berlin A.M."/>
            <person name="Chapman S.B."/>
            <person name="Gainer-Dewar J."/>
            <person name="Goldberg J."/>
            <person name="Griggs A."/>
            <person name="Gujja S."/>
            <person name="Hansen M."/>
            <person name="Howarth C."/>
            <person name="Imamovic A."/>
            <person name="Ireland A."/>
            <person name="Larimer J."/>
            <person name="McCowan C."/>
            <person name="Murphy C."/>
            <person name="Pearson M."/>
            <person name="Poon T.W."/>
            <person name="Priest M."/>
            <person name="Roberts A."/>
            <person name="Saif S."/>
            <person name="Shea T."/>
            <person name="Sisk P."/>
            <person name="Sykes S."/>
            <person name="Wortman J."/>
            <person name="Nusbaum C."/>
            <person name="Birren B."/>
        </authorList>
    </citation>
    <scope>NUCLEOTIDE SEQUENCE [LARGE SCALE GENOMIC DNA]</scope>
    <source>
        <strain evidence="11 12">3_1_6</strain>
    </source>
</reference>
<feature type="transmembrane region" description="Helical" evidence="9">
    <location>
        <begin position="76"/>
        <end position="96"/>
    </location>
</feature>
<evidence type="ECO:0000256" key="2">
    <source>
        <dbReference type="ARBA" id="ARBA00010072"/>
    </source>
</evidence>
<dbReference type="CDD" id="cd06261">
    <property type="entry name" value="TM_PBP2"/>
    <property type="match status" value="1"/>
</dbReference>
<comment type="similarity">
    <text evidence="2">Belongs to the binding-protein-dependent transport system permease family. HisMQ subfamily.</text>
</comment>
<feature type="transmembrane region" description="Helical" evidence="9">
    <location>
        <begin position="231"/>
        <end position="252"/>
    </location>
</feature>